<dbReference type="PANTHER" id="PTHR30461:SF2">
    <property type="entry name" value="SERINE RECOMBINASE PINE-RELATED"/>
    <property type="match status" value="1"/>
</dbReference>
<dbReference type="PROSITE" id="PS00397">
    <property type="entry name" value="RECOMBINASES_1"/>
    <property type="match status" value="1"/>
</dbReference>
<dbReference type="InterPro" id="IPR011109">
    <property type="entry name" value="DNA_bind_recombinase_dom"/>
</dbReference>
<dbReference type="GO" id="GO:0015074">
    <property type="term" value="P:DNA integration"/>
    <property type="evidence" value="ECO:0007669"/>
    <property type="project" value="UniProtKB-KW"/>
</dbReference>
<proteinExistence type="predicted"/>
<dbReference type="InterPro" id="IPR006119">
    <property type="entry name" value="Resolv_N"/>
</dbReference>
<feature type="active site" description="O-(5'-phospho-DNA)-serine intermediate" evidence="4 5">
    <location>
        <position position="11"/>
    </location>
</feature>
<dbReference type="Gene3D" id="3.40.50.1390">
    <property type="entry name" value="Resolvase, N-terminal catalytic domain"/>
    <property type="match status" value="1"/>
</dbReference>
<dbReference type="PANTHER" id="PTHR30461">
    <property type="entry name" value="DNA-INVERTASE FROM LAMBDOID PROPHAGE"/>
    <property type="match status" value="1"/>
</dbReference>
<dbReference type="SUPFAM" id="SSF53041">
    <property type="entry name" value="Resolvase-like"/>
    <property type="match status" value="1"/>
</dbReference>
<evidence type="ECO:0000256" key="2">
    <source>
        <dbReference type="ARBA" id="ARBA00023125"/>
    </source>
</evidence>
<evidence type="ECO:0000256" key="1">
    <source>
        <dbReference type="ARBA" id="ARBA00022908"/>
    </source>
</evidence>
<dbReference type="AlphaFoldDB" id="A0A1M7UVH7"/>
<organism evidence="7 8">
    <name type="scientific">Bradyrhizobium erythrophlei</name>
    <dbReference type="NCBI Taxonomy" id="1437360"/>
    <lineage>
        <taxon>Bacteria</taxon>
        <taxon>Pseudomonadati</taxon>
        <taxon>Pseudomonadota</taxon>
        <taxon>Alphaproteobacteria</taxon>
        <taxon>Hyphomicrobiales</taxon>
        <taxon>Nitrobacteraceae</taxon>
        <taxon>Bradyrhizobium</taxon>
    </lineage>
</organism>
<reference evidence="8" key="1">
    <citation type="submission" date="2016-11" db="EMBL/GenBank/DDBJ databases">
        <authorList>
            <person name="Varghese N."/>
            <person name="Submissions S."/>
        </authorList>
    </citation>
    <scope>NUCLEOTIDE SEQUENCE [LARGE SCALE GENOMIC DNA]</scope>
    <source>
        <strain evidence="8">GAS401</strain>
    </source>
</reference>
<dbReference type="RefSeq" id="WP_072824946.1">
    <property type="nucleotide sequence ID" value="NZ_LT670849.1"/>
</dbReference>
<feature type="domain" description="Resolvase/invertase-type recombinase catalytic" evidence="6">
    <location>
        <begin position="3"/>
        <end position="149"/>
    </location>
</feature>
<keyword evidence="8" id="KW-1185">Reference proteome</keyword>
<dbReference type="InterPro" id="IPR036162">
    <property type="entry name" value="Resolvase-like_N_sf"/>
</dbReference>
<dbReference type="SMART" id="SM00857">
    <property type="entry name" value="Resolvase"/>
    <property type="match status" value="1"/>
</dbReference>
<dbReference type="OrthoDB" id="2290206at2"/>
<dbReference type="CDD" id="cd00338">
    <property type="entry name" value="Ser_Recombinase"/>
    <property type="match status" value="1"/>
</dbReference>
<keyword evidence="3" id="KW-0233">DNA recombination</keyword>
<evidence type="ECO:0000313" key="8">
    <source>
        <dbReference type="Proteomes" id="UP000184096"/>
    </source>
</evidence>
<name>A0A1M7UVH7_9BRAD</name>
<dbReference type="Pfam" id="PF07508">
    <property type="entry name" value="Recombinase"/>
    <property type="match status" value="1"/>
</dbReference>
<evidence type="ECO:0000256" key="3">
    <source>
        <dbReference type="ARBA" id="ARBA00023172"/>
    </source>
</evidence>
<keyword evidence="2" id="KW-0238">DNA-binding</keyword>
<dbReference type="InterPro" id="IPR006118">
    <property type="entry name" value="Recombinase_CS"/>
</dbReference>
<evidence type="ECO:0000313" key="7">
    <source>
        <dbReference type="EMBL" id="SHN86935.1"/>
    </source>
</evidence>
<accession>A0A1M7UVH7</accession>
<protein>
    <submittedName>
        <fullName evidence="7">Site-specific DNA recombinase</fullName>
    </submittedName>
</protein>
<dbReference type="GO" id="GO:0003677">
    <property type="term" value="F:DNA binding"/>
    <property type="evidence" value="ECO:0007669"/>
    <property type="project" value="UniProtKB-KW"/>
</dbReference>
<dbReference type="GO" id="GO:0000150">
    <property type="term" value="F:DNA strand exchange activity"/>
    <property type="evidence" value="ECO:0007669"/>
    <property type="project" value="InterPro"/>
</dbReference>
<evidence type="ECO:0000256" key="5">
    <source>
        <dbReference type="PROSITE-ProRule" id="PRU10137"/>
    </source>
</evidence>
<dbReference type="PROSITE" id="PS51736">
    <property type="entry name" value="RECOMBINASES_3"/>
    <property type="match status" value="1"/>
</dbReference>
<dbReference type="Pfam" id="PF00239">
    <property type="entry name" value="Resolvase"/>
    <property type="match status" value="1"/>
</dbReference>
<keyword evidence="1" id="KW-0229">DNA integration</keyword>
<dbReference type="Proteomes" id="UP000184096">
    <property type="component" value="Chromosome I"/>
</dbReference>
<evidence type="ECO:0000256" key="4">
    <source>
        <dbReference type="PIRSR" id="PIRSR606118-50"/>
    </source>
</evidence>
<sequence length="221" mass="24022">MQSAIAYIRVSTGRQGRSGLGLAAQQAAIDRFAEDEGFDLIETFQEVETGKGADALERRPQLAAALRVAKQYSTKLHKPPIIVAKLDRLSRDVHFISGLMAHKTPFIVTELGRNVDPFMLHIHAAVAEQERRRISEPTRDALAAKKAQGVALGGANAGTMRTHAEAQQRAEGLRTVFKELSGLRSARAIAAALNERKIATPTGGKWSAVTVIRIQRRLAAN</sequence>
<evidence type="ECO:0000259" key="6">
    <source>
        <dbReference type="PROSITE" id="PS51736"/>
    </source>
</evidence>
<gene>
    <name evidence="7" type="ORF">SAMN05444170_6926</name>
</gene>
<dbReference type="InterPro" id="IPR050639">
    <property type="entry name" value="SSR_resolvase"/>
</dbReference>
<dbReference type="EMBL" id="LT670849">
    <property type="protein sequence ID" value="SHN86935.1"/>
    <property type="molecule type" value="Genomic_DNA"/>
</dbReference>